<evidence type="ECO:0000313" key="3">
    <source>
        <dbReference type="Proteomes" id="UP000812013"/>
    </source>
</evidence>
<keyword evidence="1" id="KW-0472">Membrane</keyword>
<name>A0ABS6ZDF7_9ACTN</name>
<comment type="caution">
    <text evidence="2">The sequence shown here is derived from an EMBL/GenBank/DDBJ whole genome shotgun (WGS) entry which is preliminary data.</text>
</comment>
<dbReference type="EMBL" id="WTFF01000298">
    <property type="protein sequence ID" value="MBW5485807.1"/>
    <property type="molecule type" value="Genomic_DNA"/>
</dbReference>
<proteinExistence type="predicted"/>
<evidence type="ECO:0000313" key="2">
    <source>
        <dbReference type="EMBL" id="MBW5485807.1"/>
    </source>
</evidence>
<protein>
    <submittedName>
        <fullName evidence="2">Uncharacterized protein</fullName>
    </submittedName>
</protein>
<sequence length="126" mass="12307">MRDSHRSEAEQLLVRAVEEELRRGGAGVDKEALLARGREALGGLAASAAEEYAAYERALDEAAAGAQSLGEAFRGAGASTALLVTGVAAAAAFGADLALGVAAGTALGAGAVAGLAGAVAVSYNHL</sequence>
<dbReference type="Proteomes" id="UP000812013">
    <property type="component" value="Unassembled WGS sequence"/>
</dbReference>
<accession>A0ABS6ZDF7</accession>
<organism evidence="2 3">
    <name type="scientific">Streptomyces bambusae</name>
    <dbReference type="NCBI Taxonomy" id="1550616"/>
    <lineage>
        <taxon>Bacteria</taxon>
        <taxon>Bacillati</taxon>
        <taxon>Actinomycetota</taxon>
        <taxon>Actinomycetes</taxon>
        <taxon>Kitasatosporales</taxon>
        <taxon>Streptomycetaceae</taxon>
        <taxon>Streptomyces</taxon>
    </lineage>
</organism>
<evidence type="ECO:0000256" key="1">
    <source>
        <dbReference type="SAM" id="Phobius"/>
    </source>
</evidence>
<reference evidence="2 3" key="1">
    <citation type="submission" date="2019-12" db="EMBL/GenBank/DDBJ databases">
        <title>Genome sequence of Streptomyces bambusae.</title>
        <authorList>
            <person name="Bansal K."/>
            <person name="Choksket S."/>
            <person name="Korpole S."/>
            <person name="Patil P.B."/>
        </authorList>
    </citation>
    <scope>NUCLEOTIDE SEQUENCE [LARGE SCALE GENOMIC DNA]</scope>
    <source>
        <strain evidence="2 3">SK60</strain>
    </source>
</reference>
<keyword evidence="3" id="KW-1185">Reference proteome</keyword>
<feature type="transmembrane region" description="Helical" evidence="1">
    <location>
        <begin position="101"/>
        <end position="123"/>
    </location>
</feature>
<feature type="transmembrane region" description="Helical" evidence="1">
    <location>
        <begin position="76"/>
        <end position="95"/>
    </location>
</feature>
<feature type="non-terminal residue" evidence="2">
    <location>
        <position position="126"/>
    </location>
</feature>
<keyword evidence="1" id="KW-1133">Transmembrane helix</keyword>
<gene>
    <name evidence="2" type="ORF">GPJ59_29035</name>
</gene>
<keyword evidence="1" id="KW-0812">Transmembrane</keyword>